<keyword evidence="2" id="KW-0812">Transmembrane</keyword>
<evidence type="ECO:0000256" key="2">
    <source>
        <dbReference type="SAM" id="Phobius"/>
    </source>
</evidence>
<keyword evidence="2" id="KW-1133">Transmembrane helix</keyword>
<dbReference type="Proteomes" id="UP000663860">
    <property type="component" value="Unassembled WGS sequence"/>
</dbReference>
<feature type="compositionally biased region" description="Polar residues" evidence="1">
    <location>
        <begin position="100"/>
        <end position="111"/>
    </location>
</feature>
<keyword evidence="2" id="KW-0472">Membrane</keyword>
<evidence type="ECO:0000256" key="1">
    <source>
        <dbReference type="SAM" id="MobiDB-lite"/>
    </source>
</evidence>
<dbReference type="Proteomes" id="UP000663868">
    <property type="component" value="Unassembled WGS sequence"/>
</dbReference>
<reference evidence="3" key="1">
    <citation type="submission" date="2021-02" db="EMBL/GenBank/DDBJ databases">
        <authorList>
            <person name="Nowell W R."/>
        </authorList>
    </citation>
    <scope>NUCLEOTIDE SEQUENCE</scope>
</reference>
<feature type="transmembrane region" description="Helical" evidence="2">
    <location>
        <begin position="18"/>
        <end position="38"/>
    </location>
</feature>
<organism evidence="3 5">
    <name type="scientific">Adineta steineri</name>
    <dbReference type="NCBI Taxonomy" id="433720"/>
    <lineage>
        <taxon>Eukaryota</taxon>
        <taxon>Metazoa</taxon>
        <taxon>Spiralia</taxon>
        <taxon>Gnathifera</taxon>
        <taxon>Rotifera</taxon>
        <taxon>Eurotatoria</taxon>
        <taxon>Bdelloidea</taxon>
        <taxon>Adinetida</taxon>
        <taxon>Adinetidae</taxon>
        <taxon>Adineta</taxon>
    </lineage>
</organism>
<dbReference type="EMBL" id="CAJNOE010000108">
    <property type="protein sequence ID" value="CAF0923945.1"/>
    <property type="molecule type" value="Genomic_DNA"/>
</dbReference>
<protein>
    <submittedName>
        <fullName evidence="3">Uncharacterized protein</fullName>
    </submittedName>
</protein>
<feature type="region of interest" description="Disordered" evidence="1">
    <location>
        <begin position="100"/>
        <end position="120"/>
    </location>
</feature>
<name>A0A814B5K1_9BILA</name>
<proteinExistence type="predicted"/>
<evidence type="ECO:0000313" key="3">
    <source>
        <dbReference type="EMBL" id="CAF0923945.1"/>
    </source>
</evidence>
<accession>A0A814B5K1</accession>
<gene>
    <name evidence="3" type="ORF">IZO911_LOCUS13474</name>
    <name evidence="4" type="ORF">KXQ929_LOCUS6664</name>
</gene>
<sequence length="217" mass="25022">MKAIDHYYDPFDELFHPLWLGILLLFSVIIITGMFCYVRIKCRSQLRNICDRLFENNSSDEKHASASYRYRWPSIYNPVRDESPKLYTLVKNIRTANLKRQLSAKKQNNNEDTNENGAHAGLEIDQSQLPIVRSGSISNRRASEIARKFYANMRYTSQFHASLSVDSKNNDSISEPNTPISIVEVPTTSKPEENIRIFRTTRFFQSIPAKDELAVAL</sequence>
<dbReference type="EMBL" id="CAJOBB010000261">
    <property type="protein sequence ID" value="CAF3630986.1"/>
    <property type="molecule type" value="Genomic_DNA"/>
</dbReference>
<evidence type="ECO:0000313" key="4">
    <source>
        <dbReference type="EMBL" id="CAF3630986.1"/>
    </source>
</evidence>
<evidence type="ECO:0000313" key="5">
    <source>
        <dbReference type="Proteomes" id="UP000663860"/>
    </source>
</evidence>
<comment type="caution">
    <text evidence="3">The sequence shown here is derived from an EMBL/GenBank/DDBJ whole genome shotgun (WGS) entry which is preliminary data.</text>
</comment>
<dbReference type="AlphaFoldDB" id="A0A814B5K1"/>